<reference evidence="1 2" key="1">
    <citation type="submission" date="2023-08" db="EMBL/GenBank/DDBJ databases">
        <title>Functional and genomic diversity of the sorghum phyllosphere microbiome.</title>
        <authorList>
            <person name="Shade A."/>
        </authorList>
    </citation>
    <scope>NUCLEOTIDE SEQUENCE [LARGE SCALE GENOMIC DNA]</scope>
    <source>
        <strain evidence="1 2">SORGH_AS_0919</strain>
    </source>
</reference>
<accession>A0ABU1HX09</accession>
<comment type="caution">
    <text evidence="1">The sequence shown here is derived from an EMBL/GenBank/DDBJ whole genome shotgun (WGS) entry which is preliminary data.</text>
</comment>
<protein>
    <submittedName>
        <fullName evidence="1">Uncharacterized protein</fullName>
    </submittedName>
</protein>
<dbReference type="RefSeq" id="WP_309664445.1">
    <property type="nucleotide sequence ID" value="NZ_JAVIZA010000001.1"/>
</dbReference>
<evidence type="ECO:0000313" key="2">
    <source>
        <dbReference type="Proteomes" id="UP001260188"/>
    </source>
</evidence>
<dbReference type="Proteomes" id="UP001260188">
    <property type="component" value="Unassembled WGS sequence"/>
</dbReference>
<proteinExistence type="predicted"/>
<gene>
    <name evidence="1" type="ORF">QE367_000385</name>
</gene>
<dbReference type="EMBL" id="JAVIZA010000001">
    <property type="protein sequence ID" value="MDR6166181.1"/>
    <property type="molecule type" value="Genomic_DNA"/>
</dbReference>
<name>A0ABU1HX09_9MICO</name>
<keyword evidence="2" id="KW-1185">Reference proteome</keyword>
<organism evidence="1 2">
    <name type="scientific">Microbacterium paludicola</name>
    <dbReference type="NCBI Taxonomy" id="300019"/>
    <lineage>
        <taxon>Bacteria</taxon>
        <taxon>Bacillati</taxon>
        <taxon>Actinomycetota</taxon>
        <taxon>Actinomycetes</taxon>
        <taxon>Micrococcales</taxon>
        <taxon>Microbacteriaceae</taxon>
        <taxon>Microbacterium</taxon>
    </lineage>
</organism>
<evidence type="ECO:0000313" key="1">
    <source>
        <dbReference type="EMBL" id="MDR6166181.1"/>
    </source>
</evidence>
<sequence length="54" mass="6039">MGAVEWDGIYGESDTFLPVADVEAAEREAAAAIYPTGNESLLDFDLERARRRHR</sequence>